<dbReference type="AlphaFoldDB" id="A0AA38FI88"/>
<dbReference type="Gene3D" id="3.40.50.980">
    <property type="match status" value="1"/>
</dbReference>
<gene>
    <name evidence="3" type="ORF">KI387_014640</name>
</gene>
<dbReference type="Gene3D" id="3.30.70.1990">
    <property type="match status" value="1"/>
</dbReference>
<dbReference type="Gene3D" id="3.50.50.60">
    <property type="entry name" value="FAD/NAD(P)-binding domain"/>
    <property type="match status" value="1"/>
</dbReference>
<dbReference type="InterPro" id="IPR036188">
    <property type="entry name" value="FAD/NAD-bd_sf"/>
</dbReference>
<dbReference type="PANTHER" id="PTHR22754">
    <property type="entry name" value="DISCO-INTERACTING PROTEIN 2 DIP2 -RELATED"/>
    <property type="match status" value="1"/>
</dbReference>
<evidence type="ECO:0000313" key="4">
    <source>
        <dbReference type="Proteomes" id="UP000824469"/>
    </source>
</evidence>
<dbReference type="PANTHER" id="PTHR22754:SF32">
    <property type="entry name" value="DISCO-INTERACTING PROTEIN 2"/>
    <property type="match status" value="1"/>
</dbReference>
<evidence type="ECO:0000259" key="2">
    <source>
        <dbReference type="Pfam" id="PF00501"/>
    </source>
</evidence>
<dbReference type="InterPro" id="IPR020845">
    <property type="entry name" value="AMP-binding_CS"/>
</dbReference>
<dbReference type="PRINTS" id="PR00419">
    <property type="entry name" value="ADXRDTASE"/>
</dbReference>
<protein>
    <recommendedName>
        <fullName evidence="2">AMP-dependent synthetase/ligase domain-containing protein</fullName>
    </recommendedName>
</protein>
<proteinExistence type="predicted"/>
<dbReference type="Gene3D" id="3.40.50.12780">
    <property type="entry name" value="N-terminal domain of ligase-like"/>
    <property type="match status" value="1"/>
</dbReference>
<evidence type="ECO:0000256" key="1">
    <source>
        <dbReference type="SAM" id="MobiDB-lite"/>
    </source>
</evidence>
<dbReference type="Gene3D" id="3.30.300.30">
    <property type="match status" value="1"/>
</dbReference>
<comment type="caution">
    <text evidence="3">The sequence shown here is derived from an EMBL/GenBank/DDBJ whole genome shotgun (WGS) entry which is preliminary data.</text>
</comment>
<feature type="compositionally biased region" description="Low complexity" evidence="1">
    <location>
        <begin position="667"/>
        <end position="676"/>
    </location>
</feature>
<dbReference type="InterPro" id="IPR045851">
    <property type="entry name" value="AMP-bd_C_sf"/>
</dbReference>
<dbReference type="SUPFAM" id="SSF56801">
    <property type="entry name" value="Acetyl-CoA synthetase-like"/>
    <property type="match status" value="1"/>
</dbReference>
<name>A0AA38FI88_TAXCH</name>
<evidence type="ECO:0000313" key="3">
    <source>
        <dbReference type="EMBL" id="KAH9303057.1"/>
    </source>
</evidence>
<dbReference type="Pfam" id="PF13450">
    <property type="entry name" value="NAD_binding_8"/>
    <property type="match status" value="1"/>
</dbReference>
<organism evidence="3 4">
    <name type="scientific">Taxus chinensis</name>
    <name type="common">Chinese yew</name>
    <name type="synonym">Taxus wallichiana var. chinensis</name>
    <dbReference type="NCBI Taxonomy" id="29808"/>
    <lineage>
        <taxon>Eukaryota</taxon>
        <taxon>Viridiplantae</taxon>
        <taxon>Streptophyta</taxon>
        <taxon>Embryophyta</taxon>
        <taxon>Tracheophyta</taxon>
        <taxon>Spermatophyta</taxon>
        <taxon>Pinopsida</taxon>
        <taxon>Pinidae</taxon>
        <taxon>Conifers II</taxon>
        <taxon>Cupressales</taxon>
        <taxon>Taxaceae</taxon>
        <taxon>Taxus</taxon>
    </lineage>
</organism>
<accession>A0AA38FI88</accession>
<dbReference type="SUPFAM" id="SSF51905">
    <property type="entry name" value="FAD/NAD(P)-binding domain"/>
    <property type="match status" value="1"/>
</dbReference>
<sequence>MELGQREKLLEMHPCMDVNTRICVVGGGPSGLSAAYALAKLGYQNVSVLEKHHTVGGMCESVEIQGRIYDLGGQVVAANSAPTITRLAEELEDVEFEDMKSHKLALIDCNGGKFQDLNVQTDYMSIIPLTMKLQAIVKETGNIGIHAVSGLLADPAPEFVLKNGLQSIPKSVAYGYTASGYGFVEDMPYAYVHEFARTSMLGKIRRVKGGYTSLWEKLKMRMPAEVFCSTQVVGIERDSNSVRVGIKNRETQEETTMEFDKIIFSGATPLVGASKVYRSSNSTDLRPNLFALNEVEEELFCKVRTIDYYTTVAKIKGLEHLPVGFYYCKRYVEDPTTIGHPVAMQKFYQDTDIFLFWSYGNSDNINKAAVSSFVCENVKNMGAQVESVILQRCWTYFPHITAQDMKSGFYDRLEEELQGRQNTYYVGGLMAFELTELNSIYAIDLVCKHFASDTYNPTFPYVKRLFPLNMMEPESHCKIRELGEIPGVEFPNLATVDEYLHFWASHKIVGNRTVYSWINNEGKVVDKRTYQDVNARTSLIARKLLASNKPVIKPGDTVLLLHPPGLDFVDAFFGCLRARVLAVPVLPPDPLHRGGQALAKVGNVAKSCNAVAILSTYSYHAAVRAAALRNMLLPSTYKDKAAPRWPDLPWLHTESWTNKNPTDKKPPSSWSWSKISPTEEQEEEEALSGNDNTLDSKPRPEDVCFLQFTSGSTGDAKGVMITNAGLVHNVKLMHRHYKSTSRTVLVPNFAFELLVRRLESNRKKQIEELQAYDLSTMLFLMVSAEPVRQKTLKRFVELMGPCGLREEVLAPGYGLAENSVFVCVAWGAGKPIYLDWQGRVCCGTRNYTRTGDLGRVVAGKLFVTGRIKDLIIVGGRNVYSSDVEKTVETCSEFIRPGCCAVIGVPEETLASKGLLLSELSDQVGLVVIAEIRDEKMH</sequence>
<dbReference type="EMBL" id="JAHRHJ020000009">
    <property type="protein sequence ID" value="KAH9303057.1"/>
    <property type="molecule type" value="Genomic_DNA"/>
</dbReference>
<reference evidence="3 4" key="1">
    <citation type="journal article" date="2021" name="Nat. Plants">
        <title>The Taxus genome provides insights into paclitaxel biosynthesis.</title>
        <authorList>
            <person name="Xiong X."/>
            <person name="Gou J."/>
            <person name="Liao Q."/>
            <person name="Li Y."/>
            <person name="Zhou Q."/>
            <person name="Bi G."/>
            <person name="Li C."/>
            <person name="Du R."/>
            <person name="Wang X."/>
            <person name="Sun T."/>
            <person name="Guo L."/>
            <person name="Liang H."/>
            <person name="Lu P."/>
            <person name="Wu Y."/>
            <person name="Zhang Z."/>
            <person name="Ro D.K."/>
            <person name="Shang Y."/>
            <person name="Huang S."/>
            <person name="Yan J."/>
        </authorList>
    </citation>
    <scope>NUCLEOTIDE SEQUENCE [LARGE SCALE GENOMIC DNA]</scope>
    <source>
        <strain evidence="3">Ta-2019</strain>
    </source>
</reference>
<feature type="domain" description="AMP-dependent synthetase/ligase" evidence="2">
    <location>
        <begin position="526"/>
        <end position="749"/>
    </location>
</feature>
<dbReference type="InterPro" id="IPR000873">
    <property type="entry name" value="AMP-dep_synth/lig_dom"/>
</dbReference>
<feature type="region of interest" description="Disordered" evidence="1">
    <location>
        <begin position="652"/>
        <end position="698"/>
    </location>
</feature>
<dbReference type="Proteomes" id="UP000824469">
    <property type="component" value="Unassembled WGS sequence"/>
</dbReference>
<dbReference type="Pfam" id="PF00501">
    <property type="entry name" value="AMP-binding"/>
    <property type="match status" value="1"/>
</dbReference>
<keyword evidence="4" id="KW-1185">Reference proteome</keyword>
<dbReference type="PROSITE" id="PS00455">
    <property type="entry name" value="AMP_BINDING"/>
    <property type="match status" value="1"/>
</dbReference>
<dbReference type="Gene3D" id="1.10.405.20">
    <property type="match status" value="1"/>
</dbReference>
<dbReference type="InterPro" id="IPR042099">
    <property type="entry name" value="ANL_N_sf"/>
</dbReference>